<name>A0A2M4D7V2_ANODA</name>
<keyword evidence="1" id="KW-0732">Signal</keyword>
<sequence length="124" mass="14616">MLRHPFRFLFPLPLSFAAQLACTRGRYVRQGRRLFGLRLRLGAALTPHRWLRFFHAHRQRNVKEVFMARRRIVAILAGKGGYERTTKHLLRSEHPLGYLLAIELHHRLARLVDVLLVFAFVQPE</sequence>
<evidence type="ECO:0000313" key="2">
    <source>
        <dbReference type="EMBL" id="MBW73581.1"/>
    </source>
</evidence>
<proteinExistence type="predicted"/>
<organism evidence="2">
    <name type="scientific">Anopheles darlingi</name>
    <name type="common">Mosquito</name>
    <dbReference type="NCBI Taxonomy" id="43151"/>
    <lineage>
        <taxon>Eukaryota</taxon>
        <taxon>Metazoa</taxon>
        <taxon>Ecdysozoa</taxon>
        <taxon>Arthropoda</taxon>
        <taxon>Hexapoda</taxon>
        <taxon>Insecta</taxon>
        <taxon>Pterygota</taxon>
        <taxon>Neoptera</taxon>
        <taxon>Endopterygota</taxon>
        <taxon>Diptera</taxon>
        <taxon>Nematocera</taxon>
        <taxon>Culicoidea</taxon>
        <taxon>Culicidae</taxon>
        <taxon>Anophelinae</taxon>
        <taxon>Anopheles</taxon>
    </lineage>
</organism>
<accession>A0A2M4D7V2</accession>
<feature type="chain" id="PRO_5014915157" evidence="1">
    <location>
        <begin position="18"/>
        <end position="124"/>
    </location>
</feature>
<protein>
    <submittedName>
        <fullName evidence="2">Putative secreted protein</fullName>
    </submittedName>
</protein>
<reference evidence="2" key="1">
    <citation type="submission" date="2018-01" db="EMBL/GenBank/DDBJ databases">
        <title>An insight into the sialome of Amazonian anophelines.</title>
        <authorList>
            <person name="Ribeiro J.M."/>
            <person name="Scarpassa V."/>
            <person name="Calvo E."/>
        </authorList>
    </citation>
    <scope>NUCLEOTIDE SEQUENCE</scope>
</reference>
<dbReference type="EMBL" id="GGFL01009403">
    <property type="protein sequence ID" value="MBW73581.1"/>
    <property type="molecule type" value="Transcribed_RNA"/>
</dbReference>
<evidence type="ECO:0000256" key="1">
    <source>
        <dbReference type="SAM" id="SignalP"/>
    </source>
</evidence>
<dbReference type="AlphaFoldDB" id="A0A2M4D7V2"/>
<feature type="signal peptide" evidence="1">
    <location>
        <begin position="1"/>
        <end position="17"/>
    </location>
</feature>